<evidence type="ECO:0000313" key="3">
    <source>
        <dbReference type="Proteomes" id="UP001443914"/>
    </source>
</evidence>
<dbReference type="InterPro" id="IPR011043">
    <property type="entry name" value="Gal_Oxase/kelch_b-propeller"/>
</dbReference>
<evidence type="ECO:0000259" key="1">
    <source>
        <dbReference type="Pfam" id="PF07734"/>
    </source>
</evidence>
<name>A0AAW1IQ49_SAPOF</name>
<evidence type="ECO:0000313" key="2">
    <source>
        <dbReference type="EMBL" id="KAK9691462.1"/>
    </source>
</evidence>
<reference evidence="2" key="1">
    <citation type="submission" date="2024-03" db="EMBL/GenBank/DDBJ databases">
        <title>WGS assembly of Saponaria officinalis var. Norfolk2.</title>
        <authorList>
            <person name="Jenkins J."/>
            <person name="Shu S."/>
            <person name="Grimwood J."/>
            <person name="Barry K."/>
            <person name="Goodstein D."/>
            <person name="Schmutz J."/>
            <person name="Leebens-Mack J."/>
            <person name="Osbourn A."/>
        </authorList>
    </citation>
    <scope>NUCLEOTIDE SEQUENCE [LARGE SCALE GENOMIC DNA]</scope>
    <source>
        <strain evidence="2">JIC</strain>
    </source>
</reference>
<dbReference type="Proteomes" id="UP001443914">
    <property type="component" value="Unassembled WGS sequence"/>
</dbReference>
<dbReference type="PANTHER" id="PTHR31672:SF13">
    <property type="entry name" value="F-BOX PROTEIN CPR30-LIKE"/>
    <property type="match status" value="1"/>
</dbReference>
<sequence>MPMYGAYVCGPCDGLYYLYEYDFSGRALWNPTINELKLLPQIIEKSDPPPNTTPAKNEVYGFGSDPLTGDYKVAVIKGYWSTNDEDVSYPLSVFVYSLRTNSWKYCGDLTREYDLASNKCYIFVKGCCFWLGSSSQDGENSGEVIVSFDMASDSFQEISVPNYQQPASKCLGIYDDSLAFISVHDDEKTLDLWTLNDGIWTKKFGIGPFPDVWNPIGHWKDNKLILECEERKLVLCDPNTQEIKDLAFHQDMSCQGIFAYMESLVTLKDKTESKAGEEEVKGDAGQA</sequence>
<keyword evidence="3" id="KW-1185">Reference proteome</keyword>
<dbReference type="InterPro" id="IPR050796">
    <property type="entry name" value="SCF_F-box_component"/>
</dbReference>
<proteinExistence type="predicted"/>
<dbReference type="EMBL" id="JBDFQZ010000009">
    <property type="protein sequence ID" value="KAK9691462.1"/>
    <property type="molecule type" value="Genomic_DNA"/>
</dbReference>
<dbReference type="AlphaFoldDB" id="A0AAW1IQ49"/>
<protein>
    <recommendedName>
        <fullName evidence="1">F-box associated beta-propeller type 1 domain-containing protein</fullName>
    </recommendedName>
</protein>
<accession>A0AAW1IQ49</accession>
<dbReference type="NCBIfam" id="TIGR01640">
    <property type="entry name" value="F_box_assoc_1"/>
    <property type="match status" value="1"/>
</dbReference>
<dbReference type="InterPro" id="IPR006527">
    <property type="entry name" value="F-box-assoc_dom_typ1"/>
</dbReference>
<gene>
    <name evidence="2" type="ORF">RND81_09G198200</name>
</gene>
<organism evidence="2 3">
    <name type="scientific">Saponaria officinalis</name>
    <name type="common">Common soapwort</name>
    <name type="synonym">Lychnis saponaria</name>
    <dbReference type="NCBI Taxonomy" id="3572"/>
    <lineage>
        <taxon>Eukaryota</taxon>
        <taxon>Viridiplantae</taxon>
        <taxon>Streptophyta</taxon>
        <taxon>Embryophyta</taxon>
        <taxon>Tracheophyta</taxon>
        <taxon>Spermatophyta</taxon>
        <taxon>Magnoliopsida</taxon>
        <taxon>eudicotyledons</taxon>
        <taxon>Gunneridae</taxon>
        <taxon>Pentapetalae</taxon>
        <taxon>Caryophyllales</taxon>
        <taxon>Caryophyllaceae</taxon>
        <taxon>Caryophylleae</taxon>
        <taxon>Saponaria</taxon>
    </lineage>
</organism>
<feature type="domain" description="F-box associated beta-propeller type 1" evidence="1">
    <location>
        <begin position="11"/>
        <end position="243"/>
    </location>
</feature>
<comment type="caution">
    <text evidence="2">The sequence shown here is derived from an EMBL/GenBank/DDBJ whole genome shotgun (WGS) entry which is preliminary data.</text>
</comment>
<dbReference type="InterPro" id="IPR017451">
    <property type="entry name" value="F-box-assoc_interact_dom"/>
</dbReference>
<dbReference type="PANTHER" id="PTHR31672">
    <property type="entry name" value="BNACNNG10540D PROTEIN"/>
    <property type="match status" value="1"/>
</dbReference>
<dbReference type="SUPFAM" id="SSF50965">
    <property type="entry name" value="Galactose oxidase, central domain"/>
    <property type="match status" value="1"/>
</dbReference>
<dbReference type="Pfam" id="PF07734">
    <property type="entry name" value="FBA_1"/>
    <property type="match status" value="1"/>
</dbReference>